<dbReference type="SUPFAM" id="SSF53067">
    <property type="entry name" value="Actin-like ATPase domain"/>
    <property type="match status" value="2"/>
</dbReference>
<dbReference type="InterPro" id="IPR045079">
    <property type="entry name" value="Oxoprolinase-like"/>
</dbReference>
<dbReference type="PANTHER" id="PTHR11365">
    <property type="entry name" value="5-OXOPROLINASE RELATED"/>
    <property type="match status" value="1"/>
</dbReference>
<dbReference type="PANTHER" id="PTHR11365:SF2">
    <property type="entry name" value="5-OXOPROLINASE"/>
    <property type="match status" value="1"/>
</dbReference>
<feature type="domain" description="Hydantoinase/oxoprolinase N-terminal" evidence="2">
    <location>
        <begin position="4"/>
        <end position="170"/>
    </location>
</feature>
<dbReference type="InterPro" id="IPR008040">
    <property type="entry name" value="Hydant_A_N"/>
</dbReference>
<dbReference type="RefSeq" id="WP_028530505.1">
    <property type="nucleotide sequence ID" value="NZ_CABLBR010000002.1"/>
</dbReference>
<dbReference type="Proteomes" id="UP001060164">
    <property type="component" value="Chromosome"/>
</dbReference>
<dbReference type="InterPro" id="IPR043129">
    <property type="entry name" value="ATPase_NBD"/>
</dbReference>
<evidence type="ECO:0000259" key="2">
    <source>
        <dbReference type="Pfam" id="PF05378"/>
    </source>
</evidence>
<organism evidence="3 4">
    <name type="scientific">Ruminococcus gauvreauii</name>
    <dbReference type="NCBI Taxonomy" id="438033"/>
    <lineage>
        <taxon>Bacteria</taxon>
        <taxon>Bacillati</taxon>
        <taxon>Bacillota</taxon>
        <taxon>Clostridia</taxon>
        <taxon>Eubacteriales</taxon>
        <taxon>Oscillospiraceae</taxon>
        <taxon>Ruminococcus</taxon>
    </lineage>
</organism>
<feature type="domain" description="Hydantoinase A/oxoprolinase" evidence="1">
    <location>
        <begin position="190"/>
        <end position="328"/>
    </location>
</feature>
<proteinExistence type="predicted"/>
<sequence length="670" mass="74284">MIGIGIDTGGTYTDAVVYDMSTKTVVCSGKALTTKSKLEIGIANALDTLDQDYVKRAEVLALSTTLATNACVENKGSRARLLMIGVDRDLSESLSDTYASYGFQEQDQLIKIDGRPEKIFEDAKDPDWEELRKMIPELFSDCDSIGIVQTFPQANGGKFEKKAKKIFQETMQVPVTTAHDMFDEVDVLKRGAGTLLNARLIPLIAEFLAAVKNVMKERNLQIPIAIVRSDGSLMSEVLTKECPVETLLSGPAASVVGGSAMAREENAVIVDMGGTTTDVAIVRDKRPVTARKGISIGKWKTMVKGLYVDTFGLGGDSAVRFKNDRLYLDTRRVIPVSLLAKEYPQVTDKLKSLAALHRPHTRMLFEFYVLQKDISDKKGYTEEEKKICKALEAEPLMPQELGAAIDSDLYSLHTDRLEEEGIVLKSGLTPTDMMVIKGDFNIYDPRAAKAAVSCLAQNVVETEEEIPEIVYELVEKKMYCNIIRILMTQKYPKHEKICEDRNLQKFIEWSYRDAKARRKDPWMSTAVTTKLPLVGVGAPIHVFLPRVAKLLGTTAVIPENAAVANALGAIASQIVTKVQTRVKAEYEGTQLKGYSVFEEDQKHMFDEYSDAEHFAVRMVKKQLLEKAERQGAAGNPKVEVNVQKIRNDAVGAGIFFESIVEAVATDKFRI</sequence>
<accession>A0ABY5VK18</accession>
<evidence type="ECO:0000313" key="3">
    <source>
        <dbReference type="EMBL" id="UWP60571.1"/>
    </source>
</evidence>
<reference evidence="3" key="1">
    <citation type="journal article" date="2022" name="Cell">
        <title>Design, construction, and in vivo augmentation of a complex gut microbiome.</title>
        <authorList>
            <person name="Cheng A.G."/>
            <person name="Ho P.Y."/>
            <person name="Aranda-Diaz A."/>
            <person name="Jain S."/>
            <person name="Yu F.B."/>
            <person name="Meng X."/>
            <person name="Wang M."/>
            <person name="Iakiviak M."/>
            <person name="Nagashima K."/>
            <person name="Zhao A."/>
            <person name="Murugkar P."/>
            <person name="Patil A."/>
            <person name="Atabakhsh K."/>
            <person name="Weakley A."/>
            <person name="Yan J."/>
            <person name="Brumbaugh A.R."/>
            <person name="Higginbottom S."/>
            <person name="Dimas A."/>
            <person name="Shiver A.L."/>
            <person name="Deutschbauer A."/>
            <person name="Neff N."/>
            <person name="Sonnenburg J.L."/>
            <person name="Huang K.C."/>
            <person name="Fischbach M.A."/>
        </authorList>
    </citation>
    <scope>NUCLEOTIDE SEQUENCE</scope>
    <source>
        <strain evidence="3">DSM 19829</strain>
    </source>
</reference>
<evidence type="ECO:0000259" key="1">
    <source>
        <dbReference type="Pfam" id="PF01968"/>
    </source>
</evidence>
<evidence type="ECO:0000313" key="4">
    <source>
        <dbReference type="Proteomes" id="UP001060164"/>
    </source>
</evidence>
<keyword evidence="4" id="KW-1185">Reference proteome</keyword>
<dbReference type="Pfam" id="PF05378">
    <property type="entry name" value="Hydant_A_N"/>
    <property type="match status" value="1"/>
</dbReference>
<dbReference type="EMBL" id="CP102290">
    <property type="protein sequence ID" value="UWP60571.1"/>
    <property type="molecule type" value="Genomic_DNA"/>
</dbReference>
<protein>
    <submittedName>
        <fullName evidence="3">Hydantoinase/oxoprolinase family protein</fullName>
    </submittedName>
</protein>
<dbReference type="Pfam" id="PF01968">
    <property type="entry name" value="Hydantoinase_A"/>
    <property type="match status" value="1"/>
</dbReference>
<dbReference type="InterPro" id="IPR002821">
    <property type="entry name" value="Hydantoinase_A"/>
</dbReference>
<gene>
    <name evidence="3" type="ORF">NQ502_05960</name>
</gene>
<name>A0ABY5VK18_9FIRM</name>